<dbReference type="Proteomes" id="UP000663888">
    <property type="component" value="Unassembled WGS sequence"/>
</dbReference>
<dbReference type="EMBL" id="CAJMWX010000420">
    <property type="protein sequence ID" value="CAE6417078.1"/>
    <property type="molecule type" value="Genomic_DNA"/>
</dbReference>
<gene>
    <name evidence="1" type="ORF">RDB_LOCUS18349</name>
</gene>
<comment type="caution">
    <text evidence="1">The sequence shown here is derived from an EMBL/GenBank/DDBJ whole genome shotgun (WGS) entry which is preliminary data.</text>
</comment>
<name>A0A8H2X5M9_9AGAM</name>
<sequence length="592" mass="66343">MQLFGSHGVLIHPRRAVERESFISNSLTSPADLNKRLSSSNDDRSRPLVMKFHKYWRHPDCSVNQWYDAQSQSSTKFNSIQHWRNTQGPFFREYLLILLDDGAICRVERIGEGSHKAATTRTGCTAHDIIQWFGPSKYELDPLSQGPAEMIGQVEFPHTFDLLDVLAICWSIQQTPRCSIYTLQRYNCYFLCLTILAVLARRVDEWEGIIDNEAIWSGVVNDIIEDLQRTPCEDADEYVGIGVCDIVDPNHPNPRAFVLDPLRTDLTANGLMDWKTCVSGTLWMKDFEAEIKKGFASCAKDVADTALGGSDTTATELKKILEFNPEDEDSCRAHGISDEFREAVLHEVSPVVVQGISEMVASAERTQQMRELEYQPSLSRRMELWALVPFWYACAVIQGPKAFAGESQMGGPTLHHRVEGQWFRRNPVDALSLTKLLLSAQGEDLPAGCDFDSVANKTSSVTLRRLLESPVSATQTGKLHTLMLRLTRDDWVRSIQACVGKAISNAAKAHIADLESFSKPRNLRTIDSFGQARELTVQELHDYIIDRIRTHGKTVESKGLAAAELVELDLDIAMAEVWKGLPRGYGGTVLLS</sequence>
<organism evidence="1 2">
    <name type="scientific">Rhizoctonia solani</name>
    <dbReference type="NCBI Taxonomy" id="456999"/>
    <lineage>
        <taxon>Eukaryota</taxon>
        <taxon>Fungi</taxon>
        <taxon>Dikarya</taxon>
        <taxon>Basidiomycota</taxon>
        <taxon>Agaricomycotina</taxon>
        <taxon>Agaricomycetes</taxon>
        <taxon>Cantharellales</taxon>
        <taxon>Ceratobasidiaceae</taxon>
        <taxon>Rhizoctonia</taxon>
    </lineage>
</organism>
<evidence type="ECO:0000313" key="2">
    <source>
        <dbReference type="Proteomes" id="UP000663888"/>
    </source>
</evidence>
<protein>
    <submittedName>
        <fullName evidence="1">Uncharacterized protein</fullName>
    </submittedName>
</protein>
<accession>A0A8H2X5M9</accession>
<reference evidence="1" key="1">
    <citation type="submission" date="2021-01" db="EMBL/GenBank/DDBJ databases">
        <authorList>
            <person name="Kaushik A."/>
        </authorList>
    </citation>
    <scope>NUCLEOTIDE SEQUENCE</scope>
    <source>
        <strain evidence="1">AG4-R118</strain>
    </source>
</reference>
<proteinExistence type="predicted"/>
<dbReference type="AlphaFoldDB" id="A0A8H2X5M9"/>
<evidence type="ECO:0000313" key="1">
    <source>
        <dbReference type="EMBL" id="CAE6417078.1"/>
    </source>
</evidence>